<dbReference type="EMBL" id="SLWA01000003">
    <property type="protein sequence ID" value="TCN59082.1"/>
    <property type="molecule type" value="Genomic_DNA"/>
</dbReference>
<evidence type="ECO:0000313" key="4">
    <source>
        <dbReference type="Proteomes" id="UP000298340"/>
    </source>
</evidence>
<dbReference type="AlphaFoldDB" id="A0A4Y7UDE3"/>
<dbReference type="Proteomes" id="UP000298340">
    <property type="component" value="Unassembled WGS sequence"/>
</dbReference>
<protein>
    <submittedName>
        <fullName evidence="2">Endonuclease/exonuclease/phosphatase family protein</fullName>
    </submittedName>
    <submittedName>
        <fullName evidence="1">Exonuclease III</fullName>
    </submittedName>
</protein>
<dbReference type="RefSeq" id="WP_132035413.1">
    <property type="nucleotide sequence ID" value="NZ_QWDN01000003.1"/>
</dbReference>
<proteinExistence type="predicted"/>
<accession>A0A4Y7UDE3</accession>
<keyword evidence="2" id="KW-0540">Nuclease</keyword>
<organism evidence="2 4">
    <name type="scientific">Flavobacterium circumlabens</name>
    <dbReference type="NCBI Taxonomy" id="2133765"/>
    <lineage>
        <taxon>Bacteria</taxon>
        <taxon>Pseudomonadati</taxon>
        <taxon>Bacteroidota</taxon>
        <taxon>Flavobacteriia</taxon>
        <taxon>Flavobacteriales</taxon>
        <taxon>Flavobacteriaceae</taxon>
        <taxon>Flavobacterium</taxon>
    </lineage>
</organism>
<evidence type="ECO:0000313" key="1">
    <source>
        <dbReference type="EMBL" id="TCN59082.1"/>
    </source>
</evidence>
<dbReference type="Gene3D" id="3.60.10.10">
    <property type="entry name" value="Endonuclease/exonuclease/phosphatase"/>
    <property type="match status" value="1"/>
</dbReference>
<sequence length="240" mass="28118">MKIITWNCNMAFRKKARFILAHQPDILIVPECENIEKLQFPPDVPLPAAALWYGTNQHKGLGVFSYSDYRFELMDCHNPDFKNVLPIAVTQGKTDFTLFAVWANNPQDKDGQYVTQVWKAIHYYEKLLSETKTILIGDFNSNTIWDKPRREGNHSAVVRKLAEKKIYSVYHKFFNQEQGKEIHPTLFLYRHENKPYHLDYCFASNDFIEVLENVEVGTYEDWKMHSDHKPLIVTFGNVIS</sequence>
<reference evidence="2 4" key="2">
    <citation type="journal article" date="2018" name="Syst. Appl. Microbiol.">
        <title>Flavobacterium circumlabens sp. nov. and Flavobacterium cupreum sp. nov., two psychrotrophic species isolated from Antarctic environmental samples.</title>
        <authorList>
            <person name="Kralova S."/>
            <person name="Busse H.J."/>
            <person name="Svec P."/>
            <person name="Maslanova I."/>
            <person name="Stankova E."/>
            <person name="Bartak M."/>
            <person name="Sedlacek I."/>
        </authorList>
    </citation>
    <scope>NUCLEOTIDE SEQUENCE [LARGE SCALE GENOMIC DNA]</scope>
    <source>
        <strain evidence="2 4">CCM 8828</strain>
    </source>
</reference>
<gene>
    <name evidence="2" type="ORF">D0809_12065</name>
    <name evidence="1" type="ORF">EV142_103532</name>
</gene>
<evidence type="ECO:0000313" key="2">
    <source>
        <dbReference type="EMBL" id="TEB44473.1"/>
    </source>
</evidence>
<dbReference type="GO" id="GO:0004519">
    <property type="term" value="F:endonuclease activity"/>
    <property type="evidence" value="ECO:0007669"/>
    <property type="project" value="UniProtKB-KW"/>
</dbReference>
<reference evidence="1 3" key="1">
    <citation type="journal article" date="2015" name="Stand. Genomic Sci.">
        <title>Genomic Encyclopedia of Bacterial and Archaeal Type Strains, Phase III: the genomes of soil and plant-associated and newly described type strains.</title>
        <authorList>
            <person name="Whitman W.B."/>
            <person name="Woyke T."/>
            <person name="Klenk H.P."/>
            <person name="Zhou Y."/>
            <person name="Lilburn T.G."/>
            <person name="Beck B.J."/>
            <person name="De Vos P."/>
            <person name="Vandamme P."/>
            <person name="Eisen J.A."/>
            <person name="Garrity G."/>
            <person name="Hugenholtz P."/>
            <person name="Kyrpides N.C."/>
        </authorList>
    </citation>
    <scope>NUCLEOTIDE SEQUENCE [LARGE SCALE GENOMIC DNA]</scope>
    <source>
        <strain evidence="1 3">P5626</strain>
    </source>
</reference>
<dbReference type="Proteomes" id="UP000295270">
    <property type="component" value="Unassembled WGS sequence"/>
</dbReference>
<keyword evidence="3" id="KW-1185">Reference proteome</keyword>
<comment type="caution">
    <text evidence="2">The sequence shown here is derived from an EMBL/GenBank/DDBJ whole genome shotgun (WGS) entry which is preliminary data.</text>
</comment>
<evidence type="ECO:0000313" key="3">
    <source>
        <dbReference type="Proteomes" id="UP000295270"/>
    </source>
</evidence>
<dbReference type="OrthoDB" id="583592at2"/>
<keyword evidence="2" id="KW-0255">Endonuclease</keyword>
<keyword evidence="2" id="KW-0269">Exonuclease</keyword>
<reference evidence="1" key="3">
    <citation type="submission" date="2019-03" db="EMBL/GenBank/DDBJ databases">
        <authorList>
            <person name="Whitman W."/>
            <person name="Huntemann M."/>
            <person name="Clum A."/>
            <person name="Pillay M."/>
            <person name="Palaniappan K."/>
            <person name="Varghese N."/>
            <person name="Mikhailova N."/>
            <person name="Stamatis D."/>
            <person name="Reddy T."/>
            <person name="Daum C."/>
            <person name="Shapiro N."/>
            <person name="Ivanova N."/>
            <person name="Kyrpides N."/>
            <person name="Woyke T."/>
        </authorList>
    </citation>
    <scope>NUCLEOTIDE SEQUENCE</scope>
    <source>
        <strain evidence="1">P5626</strain>
    </source>
</reference>
<dbReference type="GO" id="GO:0004527">
    <property type="term" value="F:exonuclease activity"/>
    <property type="evidence" value="ECO:0007669"/>
    <property type="project" value="UniProtKB-KW"/>
</dbReference>
<dbReference type="EMBL" id="QWDN01000003">
    <property type="protein sequence ID" value="TEB44473.1"/>
    <property type="molecule type" value="Genomic_DNA"/>
</dbReference>
<keyword evidence="2" id="KW-0378">Hydrolase</keyword>
<name>A0A4Y7UDE3_9FLAO</name>
<dbReference type="SUPFAM" id="SSF56219">
    <property type="entry name" value="DNase I-like"/>
    <property type="match status" value="1"/>
</dbReference>
<dbReference type="InterPro" id="IPR036691">
    <property type="entry name" value="Endo/exonu/phosph_ase_sf"/>
</dbReference>